<proteinExistence type="predicted"/>
<name>A0AAV2G132_9ROSI</name>
<dbReference type="InterPro" id="IPR044730">
    <property type="entry name" value="RNase_H-like_dom_plant"/>
</dbReference>
<evidence type="ECO:0000313" key="2">
    <source>
        <dbReference type="EMBL" id="CAL1403932.1"/>
    </source>
</evidence>
<dbReference type="InterPro" id="IPR053151">
    <property type="entry name" value="RNase_H-like"/>
</dbReference>
<sequence length="201" mass="21987">MTGSSQGFYQGPLSPLPEPILLTIIGTPALGRQVLSPHAQHTPPLDLSSPPSSTHDFEIHCDGSCFSDSQEAAYGVVVTNSHGQVCDGRAESLHCFSPLEAEAKALWEGARLAVTLSASCLILTDCLSLIKALANPMDLWPWRAAGWINRIKNLSINHPTIRFDFINRRRNSKANWVARSCAKRQLPTEWIHVLDVVAPLS</sequence>
<keyword evidence="3" id="KW-1185">Reference proteome</keyword>
<dbReference type="PANTHER" id="PTHR47723:SF19">
    <property type="entry name" value="POLYNUCLEOTIDYL TRANSFERASE, RIBONUCLEASE H-LIKE SUPERFAMILY PROTEIN"/>
    <property type="match status" value="1"/>
</dbReference>
<dbReference type="PANTHER" id="PTHR47723">
    <property type="entry name" value="OS05G0353850 PROTEIN"/>
    <property type="match status" value="1"/>
</dbReference>
<accession>A0AAV2G132</accession>
<reference evidence="2 3" key="1">
    <citation type="submission" date="2024-04" db="EMBL/GenBank/DDBJ databases">
        <authorList>
            <person name="Fracassetti M."/>
        </authorList>
    </citation>
    <scope>NUCLEOTIDE SEQUENCE [LARGE SCALE GENOMIC DNA]</scope>
</reference>
<dbReference type="InterPro" id="IPR002156">
    <property type="entry name" value="RNaseH_domain"/>
</dbReference>
<dbReference type="GO" id="GO:0003676">
    <property type="term" value="F:nucleic acid binding"/>
    <property type="evidence" value="ECO:0007669"/>
    <property type="project" value="InterPro"/>
</dbReference>
<protein>
    <recommendedName>
        <fullName evidence="1">RNase H type-1 domain-containing protein</fullName>
    </recommendedName>
</protein>
<dbReference type="SUPFAM" id="SSF53098">
    <property type="entry name" value="Ribonuclease H-like"/>
    <property type="match status" value="1"/>
</dbReference>
<dbReference type="Gene3D" id="3.30.420.10">
    <property type="entry name" value="Ribonuclease H-like superfamily/Ribonuclease H"/>
    <property type="match status" value="1"/>
</dbReference>
<dbReference type="InterPro" id="IPR012337">
    <property type="entry name" value="RNaseH-like_sf"/>
</dbReference>
<dbReference type="InterPro" id="IPR036397">
    <property type="entry name" value="RNaseH_sf"/>
</dbReference>
<dbReference type="Pfam" id="PF13456">
    <property type="entry name" value="RVT_3"/>
    <property type="match status" value="1"/>
</dbReference>
<feature type="domain" description="RNase H type-1" evidence="1">
    <location>
        <begin position="61"/>
        <end position="181"/>
    </location>
</feature>
<dbReference type="Proteomes" id="UP001497516">
    <property type="component" value="Chromosome 7"/>
</dbReference>
<gene>
    <name evidence="2" type="ORF">LTRI10_LOCUS43828</name>
</gene>
<organism evidence="2 3">
    <name type="scientific">Linum trigynum</name>
    <dbReference type="NCBI Taxonomy" id="586398"/>
    <lineage>
        <taxon>Eukaryota</taxon>
        <taxon>Viridiplantae</taxon>
        <taxon>Streptophyta</taxon>
        <taxon>Embryophyta</taxon>
        <taxon>Tracheophyta</taxon>
        <taxon>Spermatophyta</taxon>
        <taxon>Magnoliopsida</taxon>
        <taxon>eudicotyledons</taxon>
        <taxon>Gunneridae</taxon>
        <taxon>Pentapetalae</taxon>
        <taxon>rosids</taxon>
        <taxon>fabids</taxon>
        <taxon>Malpighiales</taxon>
        <taxon>Linaceae</taxon>
        <taxon>Linum</taxon>
    </lineage>
</organism>
<dbReference type="EMBL" id="OZ034820">
    <property type="protein sequence ID" value="CAL1403932.1"/>
    <property type="molecule type" value="Genomic_DNA"/>
</dbReference>
<evidence type="ECO:0000313" key="3">
    <source>
        <dbReference type="Proteomes" id="UP001497516"/>
    </source>
</evidence>
<evidence type="ECO:0000259" key="1">
    <source>
        <dbReference type="Pfam" id="PF13456"/>
    </source>
</evidence>
<dbReference type="AlphaFoldDB" id="A0AAV2G132"/>
<dbReference type="GO" id="GO:0004523">
    <property type="term" value="F:RNA-DNA hybrid ribonuclease activity"/>
    <property type="evidence" value="ECO:0007669"/>
    <property type="project" value="InterPro"/>
</dbReference>
<dbReference type="CDD" id="cd06222">
    <property type="entry name" value="RNase_H_like"/>
    <property type="match status" value="1"/>
</dbReference>